<protein>
    <submittedName>
        <fullName evidence="11">Arylsulfatase</fullName>
        <ecNumber evidence="11">3.1.6.1</ecNumber>
    </submittedName>
</protein>
<evidence type="ECO:0000256" key="1">
    <source>
        <dbReference type="ARBA" id="ARBA00001913"/>
    </source>
</evidence>
<comment type="cofactor">
    <cofactor evidence="1">
        <name>Ca(2+)</name>
        <dbReference type="ChEBI" id="CHEBI:29108"/>
    </cofactor>
</comment>
<evidence type="ECO:0000256" key="7">
    <source>
        <dbReference type="ARBA" id="ARBA00023180"/>
    </source>
</evidence>
<feature type="compositionally biased region" description="Basic and acidic residues" evidence="8">
    <location>
        <begin position="952"/>
        <end position="964"/>
    </location>
</feature>
<dbReference type="GO" id="GO:0046872">
    <property type="term" value="F:metal ion binding"/>
    <property type="evidence" value="ECO:0007669"/>
    <property type="project" value="UniProtKB-KW"/>
</dbReference>
<organism evidence="11 12">
    <name type="scientific">Maioricimonas rarisocia</name>
    <dbReference type="NCBI Taxonomy" id="2528026"/>
    <lineage>
        <taxon>Bacteria</taxon>
        <taxon>Pseudomonadati</taxon>
        <taxon>Planctomycetota</taxon>
        <taxon>Planctomycetia</taxon>
        <taxon>Planctomycetales</taxon>
        <taxon>Planctomycetaceae</taxon>
        <taxon>Maioricimonas</taxon>
    </lineage>
</organism>
<dbReference type="CDD" id="cd16026">
    <property type="entry name" value="GALNS_like"/>
    <property type="match status" value="1"/>
</dbReference>
<dbReference type="PROSITE" id="PS00149">
    <property type="entry name" value="SULFATASE_2"/>
    <property type="match status" value="2"/>
</dbReference>
<feature type="chain" id="PRO_5022127431" evidence="9">
    <location>
        <begin position="20"/>
        <end position="964"/>
    </location>
</feature>
<dbReference type="InterPro" id="IPR000917">
    <property type="entry name" value="Sulfatase_N"/>
</dbReference>
<dbReference type="Pfam" id="PF14707">
    <property type="entry name" value="Sulfatase_C"/>
    <property type="match status" value="1"/>
</dbReference>
<keyword evidence="4 9" id="KW-0732">Signal</keyword>
<feature type="region of interest" description="Disordered" evidence="8">
    <location>
        <begin position="944"/>
        <end position="964"/>
    </location>
</feature>
<feature type="domain" description="Sulfatase N-terminal" evidence="10">
    <location>
        <begin position="530"/>
        <end position="832"/>
    </location>
</feature>
<evidence type="ECO:0000256" key="6">
    <source>
        <dbReference type="ARBA" id="ARBA00022837"/>
    </source>
</evidence>
<feature type="signal peptide" evidence="9">
    <location>
        <begin position="1"/>
        <end position="19"/>
    </location>
</feature>
<keyword evidence="6" id="KW-0106">Calcium</keyword>
<evidence type="ECO:0000256" key="3">
    <source>
        <dbReference type="ARBA" id="ARBA00022723"/>
    </source>
</evidence>
<gene>
    <name evidence="11" type="primary">atsA_3</name>
    <name evidence="11" type="ORF">Mal4_02680</name>
</gene>
<keyword evidence="12" id="KW-1185">Reference proteome</keyword>
<dbReference type="PANTHER" id="PTHR42693">
    <property type="entry name" value="ARYLSULFATASE FAMILY MEMBER"/>
    <property type="match status" value="1"/>
</dbReference>
<accession>A0A517Z0K2</accession>
<dbReference type="GO" id="GO:0004065">
    <property type="term" value="F:arylsulfatase activity"/>
    <property type="evidence" value="ECO:0007669"/>
    <property type="project" value="UniProtKB-EC"/>
</dbReference>
<feature type="compositionally biased region" description="Polar residues" evidence="8">
    <location>
        <begin position="509"/>
        <end position="518"/>
    </location>
</feature>
<keyword evidence="5 11" id="KW-0378">Hydrolase</keyword>
<comment type="similarity">
    <text evidence="2">Belongs to the sulfatase family.</text>
</comment>
<evidence type="ECO:0000256" key="9">
    <source>
        <dbReference type="SAM" id="SignalP"/>
    </source>
</evidence>
<reference evidence="11 12" key="1">
    <citation type="submission" date="2019-02" db="EMBL/GenBank/DDBJ databases">
        <title>Deep-cultivation of Planctomycetes and their phenomic and genomic characterization uncovers novel biology.</title>
        <authorList>
            <person name="Wiegand S."/>
            <person name="Jogler M."/>
            <person name="Boedeker C."/>
            <person name="Pinto D."/>
            <person name="Vollmers J."/>
            <person name="Rivas-Marin E."/>
            <person name="Kohn T."/>
            <person name="Peeters S.H."/>
            <person name="Heuer A."/>
            <person name="Rast P."/>
            <person name="Oberbeckmann S."/>
            <person name="Bunk B."/>
            <person name="Jeske O."/>
            <person name="Meyerdierks A."/>
            <person name="Storesund J.E."/>
            <person name="Kallscheuer N."/>
            <person name="Luecker S."/>
            <person name="Lage O.M."/>
            <person name="Pohl T."/>
            <person name="Merkel B.J."/>
            <person name="Hornburger P."/>
            <person name="Mueller R.-W."/>
            <person name="Bruemmer F."/>
            <person name="Labrenz M."/>
            <person name="Spormann A.M."/>
            <person name="Op den Camp H."/>
            <person name="Overmann J."/>
            <person name="Amann R."/>
            <person name="Jetten M.S.M."/>
            <person name="Mascher T."/>
            <person name="Medema M.H."/>
            <person name="Devos D.P."/>
            <person name="Kaster A.-K."/>
            <person name="Ovreas L."/>
            <person name="Rohde M."/>
            <person name="Galperin M.Y."/>
            <person name="Jogler C."/>
        </authorList>
    </citation>
    <scope>NUCLEOTIDE SEQUENCE [LARGE SCALE GENOMIC DNA]</scope>
    <source>
        <strain evidence="11 12">Mal4</strain>
    </source>
</reference>
<keyword evidence="3" id="KW-0479">Metal-binding</keyword>
<feature type="region of interest" description="Disordered" evidence="8">
    <location>
        <begin position="504"/>
        <end position="526"/>
    </location>
</feature>
<dbReference type="RefSeq" id="WP_197443979.1">
    <property type="nucleotide sequence ID" value="NZ_CP036275.1"/>
</dbReference>
<dbReference type="EC" id="3.1.6.1" evidence="11"/>
<feature type="domain" description="Sulfatase N-terminal" evidence="10">
    <location>
        <begin position="32"/>
        <end position="382"/>
    </location>
</feature>
<dbReference type="PROSITE" id="PS00523">
    <property type="entry name" value="SULFATASE_1"/>
    <property type="match status" value="1"/>
</dbReference>
<dbReference type="AlphaFoldDB" id="A0A517Z0K2"/>
<dbReference type="Gene3D" id="3.30.1120.10">
    <property type="match status" value="2"/>
</dbReference>
<name>A0A517Z0K2_9PLAN</name>
<evidence type="ECO:0000256" key="4">
    <source>
        <dbReference type="ARBA" id="ARBA00022729"/>
    </source>
</evidence>
<evidence type="ECO:0000256" key="2">
    <source>
        <dbReference type="ARBA" id="ARBA00008779"/>
    </source>
</evidence>
<evidence type="ECO:0000259" key="10">
    <source>
        <dbReference type="Pfam" id="PF00884"/>
    </source>
</evidence>
<feature type="region of interest" description="Disordered" evidence="8">
    <location>
        <begin position="190"/>
        <end position="211"/>
    </location>
</feature>
<dbReference type="Pfam" id="PF00884">
    <property type="entry name" value="Sulfatase"/>
    <property type="match status" value="2"/>
</dbReference>
<dbReference type="CDD" id="cd16143">
    <property type="entry name" value="ARS_like"/>
    <property type="match status" value="1"/>
</dbReference>
<dbReference type="Gene3D" id="3.40.720.10">
    <property type="entry name" value="Alkaline Phosphatase, subunit A"/>
    <property type="match status" value="2"/>
</dbReference>
<dbReference type="InterPro" id="IPR024607">
    <property type="entry name" value="Sulfatase_CS"/>
</dbReference>
<evidence type="ECO:0000313" key="11">
    <source>
        <dbReference type="EMBL" id="QDU35985.1"/>
    </source>
</evidence>
<sequence precursor="true">MTERLRWMFLLLIAVVASADDRQQAFAAEGTPNVVLIFVDDLGYGDVGCYGATKVKTPNIDRLAKEGRRFTDAHSASAVCTPSRYAMLTGEYPFRQGSNGVWGPQSNSVGFIIDPDKLTLGDVFKTAGYQTACIGKWHLGFGGTPCDWNGPLRPGPLEVGFDYYFGIPLVNSGPPYVYVENDRIVGWDPSDPIVENRRSPSPTPQFPEKSPNKYAGAVAAHKLYDDEKNGTLLTERAVEWIKANHEQPFFLYFSTPNIHHPFTPAPRFHGTSEAGRYGDFIHELDWMVGELLKTLDELKLADDTVVLFTSDNGGMFNDGGKEAWKAGHHINGDLLGFKFGAWEGGHRVPFIVRWPGRVAAGTTSDQLICNVDLLATFAGLFDQPLQPTDAVDSFDIRDAITGEADEPIRESLVLAPRREKNLALRAGRWMYISSQGDGGFGNDRGGPRAVALSGRPNSDITPNGRIRKDAPKAQLYDLEADPAQTTNVLREHPEQAQKMRERLQEIRRSSATRPVSTTKRSEANHNEQPPNFVVIFADDLGYGDISCYGENGVETPHLDALAAEGFRSTDFFVPANVCSPSRASLLTGRYPMRCGVPVARNEGVPKYRNYGLASEEITVPELLEPAGYRSLMVGKWHLGMEVEGSHPLDAGFDEHLGIPSNYSPGRGPNHNTLYRGRKVEKRDVPCEALTKRYTDEVVAFIERQKDRPFFIYVSHHIVHTPLRPSRDFVGISNRGKYGDFIRELDHSTGRIMQALQDAGVDDNTLVVFTSDNGPTRTGLTGGLNGGKYCTMEGGHRVPGIFRWPGVIPPGQVSDVTLTSMDLLPLFCHLAGVDVPTDRTIDGHNILPILIGDQSKSPHELLYYYNGTNLQAVREGDWKLHLPRTVSDQPFWSKRGRGKGFITLEEPALFNLKSDPGERRNVADRHPDVVARLQDRAEAIRAELGDVRVQGTDQREIPLTDPQER</sequence>
<dbReference type="PANTHER" id="PTHR42693:SF53">
    <property type="entry name" value="ENDO-4-O-SULFATASE"/>
    <property type="match status" value="1"/>
</dbReference>
<dbReference type="Proteomes" id="UP000320496">
    <property type="component" value="Chromosome"/>
</dbReference>
<dbReference type="EMBL" id="CP036275">
    <property type="protein sequence ID" value="QDU35985.1"/>
    <property type="molecule type" value="Genomic_DNA"/>
</dbReference>
<dbReference type="InterPro" id="IPR017850">
    <property type="entry name" value="Alkaline_phosphatase_core_sf"/>
</dbReference>
<dbReference type="SUPFAM" id="SSF53649">
    <property type="entry name" value="Alkaline phosphatase-like"/>
    <property type="match status" value="2"/>
</dbReference>
<keyword evidence="7" id="KW-0325">Glycoprotein</keyword>
<evidence type="ECO:0000256" key="5">
    <source>
        <dbReference type="ARBA" id="ARBA00022801"/>
    </source>
</evidence>
<proteinExistence type="inferred from homology"/>
<evidence type="ECO:0000313" key="12">
    <source>
        <dbReference type="Proteomes" id="UP000320496"/>
    </source>
</evidence>
<dbReference type="FunFam" id="3.40.720.10:FF:000023">
    <property type="entry name" value="Arylsulfatase A"/>
    <property type="match status" value="2"/>
</dbReference>
<dbReference type="InterPro" id="IPR050738">
    <property type="entry name" value="Sulfatase"/>
</dbReference>
<evidence type="ECO:0000256" key="8">
    <source>
        <dbReference type="SAM" id="MobiDB-lite"/>
    </source>
</evidence>
<dbReference type="KEGG" id="mri:Mal4_02680"/>